<evidence type="ECO:0000313" key="7">
    <source>
        <dbReference type="Proteomes" id="UP000664277"/>
    </source>
</evidence>
<feature type="region of interest" description="Disordered" evidence="2">
    <location>
        <begin position="766"/>
        <end position="789"/>
    </location>
</feature>
<dbReference type="InterPro" id="IPR001775">
    <property type="entry name" value="GspD/PilQ"/>
</dbReference>
<dbReference type="GO" id="GO:0015627">
    <property type="term" value="C:type II protein secretion system complex"/>
    <property type="evidence" value="ECO:0007669"/>
    <property type="project" value="TreeGrafter"/>
</dbReference>
<dbReference type="AlphaFoldDB" id="A0A8J7PDT2"/>
<dbReference type="Proteomes" id="UP000664277">
    <property type="component" value="Unassembled WGS sequence"/>
</dbReference>
<feature type="domain" description="Pilus formation protein N-terminal" evidence="5">
    <location>
        <begin position="200"/>
        <end position="265"/>
    </location>
</feature>
<dbReference type="PANTHER" id="PTHR30332">
    <property type="entry name" value="PROBABLE GENERAL SECRETION PATHWAY PROTEIN D"/>
    <property type="match status" value="1"/>
</dbReference>
<dbReference type="InterPro" id="IPR032789">
    <property type="entry name" value="T2SS-T3SS_pil_N"/>
</dbReference>
<evidence type="ECO:0000259" key="4">
    <source>
        <dbReference type="Pfam" id="PF00263"/>
    </source>
</evidence>
<accession>A0A8J7PDT2</accession>
<sequence>MNKPQLSLALSLSLVLLQANTLTAKSEPQGAIWQQMSGSGVAKASQRAVAAKSAVKSTKAVTANTKELDPHAMLFLSGKSKEVGAGGAAPAAALTIHPALPLEEIAAAPVGAATMGGDIKPGEAQVYPEVAQTEAPVVAPKIAALPSSALTSASSKQLVAQLAPDHIMAQADHSTLTPQPIPPVVTGTLDFEEYKVTNIIDLKTQQSRTFKLKNKIVRTSISDPGIAEPVVVSENQLVLLGKSAGTCTMVLWDDAGNSVALDLRVSRDYSQLQATLREIDPRIIVKAFSVAGSDRVLLTGDVDHPESIIKAFAASNVFMDDRGMNIQVANSRILAGRIGEQGGTSATSSSVGQLATIGSVDRYTYFSNLANNIGKSQVMVSDGGRVTSLVKVRKVPLIVLHVTFLEMNTTSARELAMNLGFGVANKSFSFGVGGSTSAAVAANQGVPYISNPGLRQFQTALGLGAGPYQNPLGGVDVPVNTPQALTFDPRGPVVQPVNFIGGAGIGQNIVYGPTALLTQANLLGSPGGVNFAPGLSGNMFTGQSNWGGRTAFSLNPTVQGIIGQRRARVLAEPTLVTISGERASFLAGGEIPILQAVAAAGAAQQSVVFEPFGMRINMIPVLQDNGTINLEISPEERLLANNLALSTIAGGNGVVPGFTTRKTQTIVELKPGQELYIAGLVSTNVGREITKMPVLGEVPVLGALYRSKAFNKNESELVIAVRPEIILPGTPGQLKLPEEIGRVEGPRDLNMFQVEPSVIDERYYTSGRAERHQKTSPTLPEGAPVPDNE</sequence>
<dbReference type="InterPro" id="IPR004846">
    <property type="entry name" value="T2SS/T3SS_dom"/>
</dbReference>
<dbReference type="Pfam" id="PF13629">
    <property type="entry name" value="T2SS-T3SS_pil_N"/>
    <property type="match status" value="1"/>
</dbReference>
<organism evidence="6 7">
    <name type="scientific">Candidatus Obscuribacter phosphatis</name>
    <dbReference type="NCBI Taxonomy" id="1906157"/>
    <lineage>
        <taxon>Bacteria</taxon>
        <taxon>Bacillati</taxon>
        <taxon>Candidatus Melainabacteria</taxon>
        <taxon>Candidatus Obscuribacterales</taxon>
        <taxon>Candidatus Obscuribacteraceae</taxon>
        <taxon>Candidatus Obscuribacter</taxon>
    </lineage>
</organism>
<evidence type="ECO:0000259" key="5">
    <source>
        <dbReference type="Pfam" id="PF13629"/>
    </source>
</evidence>
<dbReference type="Pfam" id="PF00263">
    <property type="entry name" value="Secretin"/>
    <property type="match status" value="1"/>
</dbReference>
<evidence type="ECO:0000256" key="1">
    <source>
        <dbReference type="RuleBase" id="RU004003"/>
    </source>
</evidence>
<dbReference type="EMBL" id="JAFLCK010000003">
    <property type="protein sequence ID" value="MBN8659382.1"/>
    <property type="molecule type" value="Genomic_DNA"/>
</dbReference>
<comment type="caution">
    <text evidence="6">The sequence shown here is derived from an EMBL/GenBank/DDBJ whole genome shotgun (WGS) entry which is preliminary data.</text>
</comment>
<gene>
    <name evidence="6" type="ORF">J0M35_03390</name>
</gene>
<evidence type="ECO:0000313" key="6">
    <source>
        <dbReference type="EMBL" id="MBN8659382.1"/>
    </source>
</evidence>
<comment type="similarity">
    <text evidence="1">Belongs to the bacterial secretin family.</text>
</comment>
<keyword evidence="3" id="KW-0732">Signal</keyword>
<feature type="signal peptide" evidence="3">
    <location>
        <begin position="1"/>
        <end position="24"/>
    </location>
</feature>
<dbReference type="PANTHER" id="PTHR30332:SF17">
    <property type="entry name" value="TYPE IV PILIATION SYSTEM PROTEIN DR_0774-RELATED"/>
    <property type="match status" value="1"/>
</dbReference>
<feature type="chain" id="PRO_5035267745" evidence="3">
    <location>
        <begin position="25"/>
        <end position="789"/>
    </location>
</feature>
<dbReference type="InterPro" id="IPR050810">
    <property type="entry name" value="Bact_Secretion_Sys_Channel"/>
</dbReference>
<name>A0A8J7PDT2_9BACT</name>
<proteinExistence type="inferred from homology"/>
<dbReference type="GO" id="GO:0009306">
    <property type="term" value="P:protein secretion"/>
    <property type="evidence" value="ECO:0007669"/>
    <property type="project" value="InterPro"/>
</dbReference>
<evidence type="ECO:0000256" key="3">
    <source>
        <dbReference type="SAM" id="SignalP"/>
    </source>
</evidence>
<evidence type="ECO:0000256" key="2">
    <source>
        <dbReference type="SAM" id="MobiDB-lite"/>
    </source>
</evidence>
<dbReference type="PRINTS" id="PR00811">
    <property type="entry name" value="BCTERIALGSPD"/>
</dbReference>
<feature type="domain" description="Type II/III secretion system secretin-like" evidence="4">
    <location>
        <begin position="565"/>
        <end position="726"/>
    </location>
</feature>
<reference evidence="6" key="1">
    <citation type="submission" date="2021-02" db="EMBL/GenBank/DDBJ databases">
        <title>Genome-Resolved Metagenomics of a Microbial Community Performing Photosynthetic Biological Nutrient Removal.</title>
        <authorList>
            <person name="Mcdaniel E.A."/>
        </authorList>
    </citation>
    <scope>NUCLEOTIDE SEQUENCE</scope>
    <source>
        <strain evidence="6">UWPOB_OBS1</strain>
    </source>
</reference>
<protein>
    <submittedName>
        <fullName evidence="6">Pilus assembly protein N-terminal domain-containing protein</fullName>
    </submittedName>
</protein>